<keyword evidence="2" id="KW-1185">Reference proteome</keyword>
<name>A0ACB5URX6_9FIRM</name>
<dbReference type="Proteomes" id="UP001374599">
    <property type="component" value="Unassembled WGS sequence"/>
</dbReference>
<reference evidence="1" key="1">
    <citation type="submission" date="2023-09" db="EMBL/GenBank/DDBJ databases">
        <title>Vallitalea sediminicola and Vallitalea maricola sp. nov., anaerobic bacteria isolated from marine sediment.</title>
        <authorList>
            <person name="Hirano S."/>
            <person name="Maeda A."/>
            <person name="Terahara T."/>
            <person name="Mori K."/>
            <person name="Hamada M."/>
            <person name="Matsumoto R."/>
            <person name="Kobayashi T."/>
        </authorList>
    </citation>
    <scope>NUCLEOTIDE SEQUENCE</scope>
    <source>
        <strain evidence="1">AN17-2</strain>
    </source>
</reference>
<evidence type="ECO:0000313" key="2">
    <source>
        <dbReference type="Proteomes" id="UP001374599"/>
    </source>
</evidence>
<dbReference type="EMBL" id="BTPU01000122">
    <property type="protein sequence ID" value="GMQ65338.1"/>
    <property type="molecule type" value="Genomic_DNA"/>
</dbReference>
<gene>
    <name evidence="1" type="ORF">AN2V17_45820</name>
</gene>
<protein>
    <submittedName>
        <fullName evidence="1">Branched-chain amino acid ABC transporter permease</fullName>
    </submittedName>
</protein>
<accession>A0ACB5URX6</accession>
<organism evidence="1 2">
    <name type="scientific">Vallitalea maricola</name>
    <dbReference type="NCBI Taxonomy" id="3074433"/>
    <lineage>
        <taxon>Bacteria</taxon>
        <taxon>Bacillati</taxon>
        <taxon>Bacillota</taxon>
        <taxon>Clostridia</taxon>
        <taxon>Lachnospirales</taxon>
        <taxon>Vallitaleaceae</taxon>
        <taxon>Vallitalea</taxon>
    </lineage>
</organism>
<evidence type="ECO:0000313" key="1">
    <source>
        <dbReference type="EMBL" id="GMQ65338.1"/>
    </source>
</evidence>
<sequence length="301" mass="32276">MYIIQQLMNGICQGSIYALMAIGYALIFGVVGLVTFTYGEVIMLGSFSAFYYFIIFGDNLLFALICGFISAAVVGILVHKVCYERFLNAPRYISLICTIGMSMFLKNLAIIVFGSTMKGLPRFFEDKNIVFMEKVVNGNITRVSMTYLQLMVLCTVVVLAISLSLFLNKTKMGMRLRAVSQDRKAAALVGINVKRTTLLGNCIGCGLGGVAGILLGLYYNSVIPTMGGVAGLKAFSSVVIGGLSNITGAALGGLSIGIIENMGIAFIPNGSGYRDVFAFAFLVIVLSIMPEGLFAKRGNKV</sequence>
<proteinExistence type="predicted"/>
<comment type="caution">
    <text evidence="1">The sequence shown here is derived from an EMBL/GenBank/DDBJ whole genome shotgun (WGS) entry which is preliminary data.</text>
</comment>